<dbReference type="EMBL" id="SMRT01000011">
    <property type="protein sequence ID" value="TDF95181.1"/>
    <property type="molecule type" value="Genomic_DNA"/>
</dbReference>
<dbReference type="AlphaFoldDB" id="A0A4R5KI88"/>
<accession>A0A4R5KI88</accession>
<organism evidence="1 2">
    <name type="scientific">Paenibacillus piri</name>
    <dbReference type="NCBI Taxonomy" id="2547395"/>
    <lineage>
        <taxon>Bacteria</taxon>
        <taxon>Bacillati</taxon>
        <taxon>Bacillota</taxon>
        <taxon>Bacilli</taxon>
        <taxon>Bacillales</taxon>
        <taxon>Paenibacillaceae</taxon>
        <taxon>Paenibacillus</taxon>
    </lineage>
</organism>
<protein>
    <submittedName>
        <fullName evidence="1">Uncharacterized protein</fullName>
    </submittedName>
</protein>
<name>A0A4R5KI88_9BACL</name>
<dbReference type="Proteomes" id="UP000295636">
    <property type="component" value="Unassembled WGS sequence"/>
</dbReference>
<dbReference type="RefSeq" id="WP_133232086.1">
    <property type="nucleotide sequence ID" value="NZ_SMRT01000011.1"/>
</dbReference>
<evidence type="ECO:0000313" key="2">
    <source>
        <dbReference type="Proteomes" id="UP000295636"/>
    </source>
</evidence>
<proteinExistence type="predicted"/>
<keyword evidence="2" id="KW-1185">Reference proteome</keyword>
<sequence>MWSTTHITPFEGNAMIYSDFQASAIRWKNFLAPKNQSLKHLLTTKHDRMNTTAIYYALTDKQLFQEVIELAKEDRNTKQILVNLYHTLTSENLPGYVKPVALHIKNLFFRSPDTDFIVHHPPTSPSKYMEKYLINLVDEFNLENQIGNN</sequence>
<evidence type="ECO:0000313" key="1">
    <source>
        <dbReference type="EMBL" id="TDF95181.1"/>
    </source>
</evidence>
<gene>
    <name evidence="1" type="ORF">E1757_21900</name>
</gene>
<reference evidence="1 2" key="1">
    <citation type="submission" date="2019-03" db="EMBL/GenBank/DDBJ databases">
        <title>This is whole genome sequence of Paenibacillus sp MS74 strain.</title>
        <authorList>
            <person name="Trinh H.N."/>
        </authorList>
    </citation>
    <scope>NUCLEOTIDE SEQUENCE [LARGE SCALE GENOMIC DNA]</scope>
    <source>
        <strain evidence="1 2">MS74</strain>
    </source>
</reference>
<comment type="caution">
    <text evidence="1">The sequence shown here is derived from an EMBL/GenBank/DDBJ whole genome shotgun (WGS) entry which is preliminary data.</text>
</comment>